<evidence type="ECO:0000256" key="1">
    <source>
        <dbReference type="ARBA" id="ARBA00004286"/>
    </source>
</evidence>
<keyword evidence="6" id="KW-0226">DNA condensation</keyword>
<keyword evidence="5" id="KW-0498">Mitosis</keyword>
<dbReference type="Gene3D" id="1.25.10.10">
    <property type="entry name" value="Leucine-rich Repeat Variant"/>
    <property type="match status" value="1"/>
</dbReference>
<organism evidence="10 11">
    <name type="scientific">Saitozyma podzolica</name>
    <dbReference type="NCBI Taxonomy" id="1890683"/>
    <lineage>
        <taxon>Eukaryota</taxon>
        <taxon>Fungi</taxon>
        <taxon>Dikarya</taxon>
        <taxon>Basidiomycota</taxon>
        <taxon>Agaricomycotina</taxon>
        <taxon>Tremellomycetes</taxon>
        <taxon>Tremellales</taxon>
        <taxon>Trimorphomycetaceae</taxon>
        <taxon>Saitozyma</taxon>
    </lineage>
</organism>
<dbReference type="PANTHER" id="PTHR14418:SF5">
    <property type="entry name" value="CONDENSIN COMPLEX SUBUNIT 3"/>
    <property type="match status" value="1"/>
</dbReference>
<proteinExistence type="inferred from homology"/>
<dbReference type="OrthoDB" id="27187at2759"/>
<evidence type="ECO:0000256" key="4">
    <source>
        <dbReference type="ARBA" id="ARBA00022618"/>
    </source>
</evidence>
<dbReference type="GO" id="GO:0007076">
    <property type="term" value="P:mitotic chromosome condensation"/>
    <property type="evidence" value="ECO:0007669"/>
    <property type="project" value="InterPro"/>
</dbReference>
<evidence type="ECO:0000256" key="7">
    <source>
        <dbReference type="ARBA" id="ARBA00023306"/>
    </source>
</evidence>
<keyword evidence="11" id="KW-1185">Reference proteome</keyword>
<dbReference type="GO" id="GO:0000796">
    <property type="term" value="C:condensin complex"/>
    <property type="evidence" value="ECO:0007669"/>
    <property type="project" value="InterPro"/>
</dbReference>
<dbReference type="InterPro" id="IPR016024">
    <property type="entry name" value="ARM-type_fold"/>
</dbReference>
<keyword evidence="4" id="KW-0132">Cell division</keyword>
<feature type="region of interest" description="Disordered" evidence="8">
    <location>
        <begin position="893"/>
        <end position="993"/>
    </location>
</feature>
<dbReference type="STRING" id="1890683.A0A427Y2F2"/>
<name>A0A427Y2F2_9TREE</name>
<comment type="subcellular location">
    <subcellularLocation>
        <location evidence="1">Chromosome</location>
    </subcellularLocation>
</comment>
<dbReference type="GO" id="GO:0051301">
    <property type="term" value="P:cell division"/>
    <property type="evidence" value="ECO:0007669"/>
    <property type="project" value="UniProtKB-KW"/>
</dbReference>
<comment type="caution">
    <text evidence="10">The sequence shown here is derived from an EMBL/GenBank/DDBJ whole genome shotgun (WGS) entry which is preliminary data.</text>
</comment>
<evidence type="ECO:0000256" key="8">
    <source>
        <dbReference type="SAM" id="MobiDB-lite"/>
    </source>
</evidence>
<dbReference type="GO" id="GO:0000793">
    <property type="term" value="C:condensed chromosome"/>
    <property type="evidence" value="ECO:0007669"/>
    <property type="project" value="TreeGrafter"/>
</dbReference>
<keyword evidence="7" id="KW-0131">Cell cycle</keyword>
<sequence>MVAARPRALSASYLTDTLPTLLPPIFEQVQHTTANHRKNLVALRKLHESCATIVEPSTKKGGGIKVVGEKAFNGLFIEMVNRVLPIKKGVAVADRVVKFVASYVAYSTEQDAANRPEGEDEEMETPAARFVVKLLKHLLSGMEAKDKNVRFRVTLLTVSMINGLGEMDDDLYVLLRKSLLERARDKEAAVRVQAALGLAKLQSGEDEEDLEEGQEPLSEVLLDLLRYDPAAEVRRAALYNLPRTPATLPFILARTRDVDPILRRTVYHGSLSSAALPDSRILSIAQREEVVRNGLGDREGSVRKAAAGMLGDWLDQSGGELVDFLSRFDVVSSQVAEEALLSVFVTRSEIFEAVEFGDDYWTSLTPDKAFLARDEARLEESIPVVTSLAFRIQDEFNKLVSAVNDEDSGESNDANELAFVVGELLRLAVNLDYADEIGRRKMFQLAREMISQETLPESLIPRCLDVLSKIANGERDLIRVVVDVVTELRAGEGEEDEAPAEQASVYSVTPRRRKSVMPRFDMSDPEARMKAALVDLRCLAICISLLERVNSNLQDNSAFHGLLPDLIIPAVRNKEEPALRDQGLICLGLCCMIDSKMAAQSLGLFVQQLTAADDHLKVKVAQIVFDLLMVQDIQTLVSMTMPVEKVIELVRHVLSQDAPEVQAVACEGVAKLMLAGMISDESILQSLVLLYFSPETAENQALRQCLTYFLPIYCYSSPQNQRRMLSIFIETFEMLAQLCEEMEDEQEMPPLAQMGLMMVDWLDPQKAVEREGVQSDTEIHLDLAVVILKGILTEASKEARKALVSFVGKLNLPEPEATEDWKVRGAMLLLSNIRSKRPLADAASRNALNRFDAAMLKKYPAELEGFDEEAFAAEEREEIKELVAFVDAVEATDGDAASEAGSSRRKKTSSSRRGVSRETSMAPSEADDAATAAGSDEEDAEDADEGTPAPRRSAPRSKRMEVVREEENDEEDDDDEDEDEDVESMLNDSDVSI</sequence>
<dbReference type="Proteomes" id="UP000279259">
    <property type="component" value="Unassembled WGS sequence"/>
</dbReference>
<evidence type="ECO:0000256" key="3">
    <source>
        <dbReference type="ARBA" id="ARBA00022454"/>
    </source>
</evidence>
<dbReference type="InterPro" id="IPR027165">
    <property type="entry name" value="CND3"/>
</dbReference>
<evidence type="ECO:0000313" key="11">
    <source>
        <dbReference type="Proteomes" id="UP000279259"/>
    </source>
</evidence>
<evidence type="ECO:0000256" key="5">
    <source>
        <dbReference type="ARBA" id="ARBA00022776"/>
    </source>
</evidence>
<dbReference type="InterPro" id="IPR025977">
    <property type="entry name" value="Cnd3_C"/>
</dbReference>
<evidence type="ECO:0000256" key="2">
    <source>
        <dbReference type="ARBA" id="ARBA00006533"/>
    </source>
</evidence>
<evidence type="ECO:0000313" key="10">
    <source>
        <dbReference type="EMBL" id="RSH85267.1"/>
    </source>
</evidence>
<dbReference type="AlphaFoldDB" id="A0A427Y2F2"/>
<dbReference type="EMBL" id="RSCD01000021">
    <property type="protein sequence ID" value="RSH85267.1"/>
    <property type="molecule type" value="Genomic_DNA"/>
</dbReference>
<gene>
    <name evidence="10" type="ORF">EHS25_005074</name>
</gene>
<dbReference type="Pfam" id="PF12719">
    <property type="entry name" value="Cnd3"/>
    <property type="match status" value="1"/>
</dbReference>
<evidence type="ECO:0000259" key="9">
    <source>
        <dbReference type="Pfam" id="PF12719"/>
    </source>
</evidence>
<feature type="compositionally biased region" description="Acidic residues" evidence="8">
    <location>
        <begin position="935"/>
        <end position="945"/>
    </location>
</feature>
<reference evidence="10 11" key="1">
    <citation type="submission" date="2018-11" db="EMBL/GenBank/DDBJ databases">
        <title>Genome sequence of Saitozyma podzolica DSM 27192.</title>
        <authorList>
            <person name="Aliyu H."/>
            <person name="Gorte O."/>
            <person name="Ochsenreither K."/>
        </authorList>
    </citation>
    <scope>NUCLEOTIDE SEQUENCE [LARGE SCALE GENOMIC DNA]</scope>
    <source>
        <strain evidence="10 11">DSM 27192</strain>
    </source>
</reference>
<protein>
    <recommendedName>
        <fullName evidence="9">Nuclear condensin complex subunit 3 C-terminal domain-containing protein</fullName>
    </recommendedName>
</protein>
<evidence type="ECO:0000256" key="6">
    <source>
        <dbReference type="ARBA" id="ARBA00023067"/>
    </source>
</evidence>
<comment type="similarity">
    <text evidence="2">Belongs to the CND3 (condensin subunit 3) family.</text>
</comment>
<dbReference type="InterPro" id="IPR011989">
    <property type="entry name" value="ARM-like"/>
</dbReference>
<dbReference type="PANTHER" id="PTHR14418">
    <property type="entry name" value="CONDENSIN COMPLEX SUBUNIT 3-RELATED"/>
    <property type="match status" value="1"/>
</dbReference>
<feature type="compositionally biased region" description="Acidic residues" evidence="8">
    <location>
        <begin position="966"/>
        <end position="983"/>
    </location>
</feature>
<accession>A0A427Y2F2</accession>
<keyword evidence="3" id="KW-0158">Chromosome</keyword>
<feature type="domain" description="Nuclear condensin complex subunit 3 C-terminal" evidence="9">
    <location>
        <begin position="537"/>
        <end position="812"/>
    </location>
</feature>
<dbReference type="SUPFAM" id="SSF48371">
    <property type="entry name" value="ARM repeat"/>
    <property type="match status" value="1"/>
</dbReference>